<dbReference type="KEGG" id="cvn:111103840"/>
<protein>
    <submittedName>
        <fullName evidence="8">Uncharacterized protein LOC111103840 isoform X1</fullName>
    </submittedName>
</protein>
<dbReference type="PANTHER" id="PTHR22923">
    <property type="entry name" value="CEREBELLIN-RELATED"/>
    <property type="match status" value="1"/>
</dbReference>
<keyword evidence="4" id="KW-0175">Coiled coil</keyword>
<dbReference type="GO" id="GO:0005576">
    <property type="term" value="C:extracellular region"/>
    <property type="evidence" value="ECO:0007669"/>
    <property type="project" value="UniProtKB-SubCell"/>
</dbReference>
<dbReference type="Proteomes" id="UP000694844">
    <property type="component" value="Chromosome 7"/>
</dbReference>
<dbReference type="InterPro" id="IPR001073">
    <property type="entry name" value="C1q_dom"/>
</dbReference>
<dbReference type="Pfam" id="PF00386">
    <property type="entry name" value="C1q"/>
    <property type="match status" value="1"/>
</dbReference>
<sequence>MRDIVLVGLLFIAGVQSESVSKLTDEVSQNSTYHNLNDILSVKNVDVFRQLLNQETLIRINLVKNVHALMKDMLTLQEKLAETEDKISRITTTTDHEILELKKQVKFLKVENAALKNKTAVDEKEIMILKENLENVSNKLTDVKVEVRYLSITFFGMNDNLKEIDERFQELENSTKEIENEMRVNVKSNAASLSDLEKRHLTFIDDLKNTTSSLQADIGEYEINQLKISATISSLELFRINQTLSKCDPKQKVAFTAGVTSDSTTWNSGTLIFNSVILNVGNGYNPSTGVFTSPVAGTYVFYVTAVESIKQDLRVDIVLNSVSKVRTIGFHDAAFQTGTNMVVLNLKKGDSVWVRHYFGKGFYTDSVPITTFTGFLVGEIL</sequence>
<dbReference type="AlphaFoldDB" id="A0A8B8ASA6"/>
<organism evidence="7 8">
    <name type="scientific">Crassostrea virginica</name>
    <name type="common">Eastern oyster</name>
    <dbReference type="NCBI Taxonomy" id="6565"/>
    <lineage>
        <taxon>Eukaryota</taxon>
        <taxon>Metazoa</taxon>
        <taxon>Spiralia</taxon>
        <taxon>Lophotrochozoa</taxon>
        <taxon>Mollusca</taxon>
        <taxon>Bivalvia</taxon>
        <taxon>Autobranchia</taxon>
        <taxon>Pteriomorphia</taxon>
        <taxon>Ostreida</taxon>
        <taxon>Ostreoidea</taxon>
        <taxon>Ostreidae</taxon>
        <taxon>Crassostrea</taxon>
    </lineage>
</organism>
<proteinExistence type="predicted"/>
<accession>A0A8B8ASA6</accession>
<dbReference type="RefSeq" id="XP_022293089.1">
    <property type="nucleotide sequence ID" value="XM_022437381.1"/>
</dbReference>
<evidence type="ECO:0000256" key="3">
    <source>
        <dbReference type="ARBA" id="ARBA00022729"/>
    </source>
</evidence>
<feature type="chain" id="PRO_5034691120" evidence="5">
    <location>
        <begin position="18"/>
        <end position="381"/>
    </location>
</feature>
<name>A0A8B8ASA6_CRAVI</name>
<keyword evidence="2" id="KW-0964">Secreted</keyword>
<dbReference type="OrthoDB" id="6142092at2759"/>
<dbReference type="PROSITE" id="PS50871">
    <property type="entry name" value="C1Q"/>
    <property type="match status" value="1"/>
</dbReference>
<evidence type="ECO:0000256" key="1">
    <source>
        <dbReference type="ARBA" id="ARBA00004613"/>
    </source>
</evidence>
<feature type="signal peptide" evidence="5">
    <location>
        <begin position="1"/>
        <end position="17"/>
    </location>
</feature>
<dbReference type="GeneID" id="111103840"/>
<gene>
    <name evidence="8" type="primary">LOC111103840</name>
</gene>
<dbReference type="SUPFAM" id="SSF49842">
    <property type="entry name" value="TNF-like"/>
    <property type="match status" value="1"/>
</dbReference>
<dbReference type="PANTHER" id="PTHR22923:SF116">
    <property type="entry name" value="C1Q DOMAIN-CONTAINING PROTEIN"/>
    <property type="match status" value="1"/>
</dbReference>
<feature type="coiled-coil region" evidence="4">
    <location>
        <begin position="66"/>
        <end position="224"/>
    </location>
</feature>
<comment type="subcellular location">
    <subcellularLocation>
        <location evidence="1">Secreted</location>
    </subcellularLocation>
</comment>
<evidence type="ECO:0000313" key="8">
    <source>
        <dbReference type="RefSeq" id="XP_022293089.1"/>
    </source>
</evidence>
<feature type="domain" description="C1q" evidence="6">
    <location>
        <begin position="248"/>
        <end position="381"/>
    </location>
</feature>
<evidence type="ECO:0000256" key="5">
    <source>
        <dbReference type="SAM" id="SignalP"/>
    </source>
</evidence>
<dbReference type="SMART" id="SM00110">
    <property type="entry name" value="C1Q"/>
    <property type="match status" value="1"/>
</dbReference>
<dbReference type="Gene3D" id="2.60.120.40">
    <property type="match status" value="1"/>
</dbReference>
<keyword evidence="3 5" id="KW-0732">Signal</keyword>
<dbReference type="PRINTS" id="PR00007">
    <property type="entry name" value="COMPLEMNTC1Q"/>
</dbReference>
<reference evidence="8" key="1">
    <citation type="submission" date="2025-08" db="UniProtKB">
        <authorList>
            <consortium name="RefSeq"/>
        </authorList>
    </citation>
    <scope>IDENTIFICATION</scope>
    <source>
        <tissue evidence="8">Whole sample</tissue>
    </source>
</reference>
<dbReference type="InterPro" id="IPR008983">
    <property type="entry name" value="Tumour_necrosis_fac-like_dom"/>
</dbReference>
<evidence type="ECO:0000256" key="2">
    <source>
        <dbReference type="ARBA" id="ARBA00022525"/>
    </source>
</evidence>
<evidence type="ECO:0000313" key="7">
    <source>
        <dbReference type="Proteomes" id="UP000694844"/>
    </source>
</evidence>
<evidence type="ECO:0000259" key="6">
    <source>
        <dbReference type="PROSITE" id="PS50871"/>
    </source>
</evidence>
<evidence type="ECO:0000256" key="4">
    <source>
        <dbReference type="SAM" id="Coils"/>
    </source>
</evidence>
<keyword evidence="7" id="KW-1185">Reference proteome</keyword>
<dbReference type="InterPro" id="IPR050822">
    <property type="entry name" value="Cerebellin_Synaptic_Org"/>
</dbReference>